<feature type="domain" description="YDG" evidence="5">
    <location>
        <begin position="126"/>
        <end position="272"/>
    </location>
</feature>
<evidence type="ECO:0000256" key="4">
    <source>
        <dbReference type="SAM" id="MobiDB-lite"/>
    </source>
</evidence>
<dbReference type="InterPro" id="IPR003105">
    <property type="entry name" value="SRA_YDG"/>
</dbReference>
<dbReference type="InterPro" id="IPR051357">
    <property type="entry name" value="H3K9_HMTase_SUVAR3-9"/>
</dbReference>
<reference evidence="7" key="1">
    <citation type="journal article" date="2015" name="Nat. Plants">
        <title>Genome expansion of Arabis alpina linked with retrotransposition and reduced symmetric DNA methylation.</title>
        <authorList>
            <person name="Willing E.M."/>
            <person name="Rawat V."/>
            <person name="Mandakova T."/>
            <person name="Maumus F."/>
            <person name="James G.V."/>
            <person name="Nordstroem K.J."/>
            <person name="Becker C."/>
            <person name="Warthmann N."/>
            <person name="Chica C."/>
            <person name="Szarzynska B."/>
            <person name="Zytnicki M."/>
            <person name="Albani M.C."/>
            <person name="Kiefer C."/>
            <person name="Bergonzi S."/>
            <person name="Castaings L."/>
            <person name="Mateos J.L."/>
            <person name="Berns M.C."/>
            <person name="Bujdoso N."/>
            <person name="Piofczyk T."/>
            <person name="de Lorenzo L."/>
            <person name="Barrero-Sicilia C."/>
            <person name="Mateos I."/>
            <person name="Piednoel M."/>
            <person name="Hagmann J."/>
            <person name="Chen-Min-Tao R."/>
            <person name="Iglesias-Fernandez R."/>
            <person name="Schuster S.C."/>
            <person name="Alonso-Blanco C."/>
            <person name="Roudier F."/>
            <person name="Carbonero P."/>
            <person name="Paz-Ares J."/>
            <person name="Davis S.J."/>
            <person name="Pecinka A."/>
            <person name="Quesneville H."/>
            <person name="Colot V."/>
            <person name="Lysak M.A."/>
            <person name="Weigel D."/>
            <person name="Coupland G."/>
            <person name="Schneeberger K."/>
        </authorList>
    </citation>
    <scope>NUCLEOTIDE SEQUENCE [LARGE SCALE GENOMIC DNA]</scope>
    <source>
        <strain evidence="7">cv. Pajares</strain>
    </source>
</reference>
<accession>A0A087FXX5</accession>
<dbReference type="PANTHER" id="PTHR45660">
    <property type="entry name" value="HISTONE-LYSINE N-METHYLTRANSFERASE SETMAR"/>
    <property type="match status" value="1"/>
</dbReference>
<dbReference type="InterPro" id="IPR036987">
    <property type="entry name" value="SRA-YDG_sf"/>
</dbReference>
<evidence type="ECO:0000256" key="2">
    <source>
        <dbReference type="ARBA" id="ARBA00023242"/>
    </source>
</evidence>
<keyword evidence="7" id="KW-1185">Reference proteome</keyword>
<dbReference type="Gramene" id="KFK22477">
    <property type="protein sequence ID" value="KFK22477"/>
    <property type="gene ID" value="AALP_AAs51045U000100"/>
</dbReference>
<dbReference type="PROSITE" id="PS51015">
    <property type="entry name" value="YDG"/>
    <property type="match status" value="1"/>
</dbReference>
<organism evidence="6 7">
    <name type="scientific">Arabis alpina</name>
    <name type="common">Alpine rock-cress</name>
    <dbReference type="NCBI Taxonomy" id="50452"/>
    <lineage>
        <taxon>Eukaryota</taxon>
        <taxon>Viridiplantae</taxon>
        <taxon>Streptophyta</taxon>
        <taxon>Embryophyta</taxon>
        <taxon>Tracheophyta</taxon>
        <taxon>Spermatophyta</taxon>
        <taxon>Magnoliopsida</taxon>
        <taxon>eudicotyledons</taxon>
        <taxon>Gunneridae</taxon>
        <taxon>Pentapetalae</taxon>
        <taxon>rosids</taxon>
        <taxon>malvids</taxon>
        <taxon>Brassicales</taxon>
        <taxon>Brassicaceae</taxon>
        <taxon>Arabideae</taxon>
        <taxon>Arabis</taxon>
    </lineage>
</organism>
<proteinExistence type="predicted"/>
<dbReference type="EMBL" id="KL988799">
    <property type="protein sequence ID" value="KFK22477.1"/>
    <property type="molecule type" value="Genomic_DNA"/>
</dbReference>
<dbReference type="GO" id="GO:0003690">
    <property type="term" value="F:double-stranded DNA binding"/>
    <property type="evidence" value="ECO:0007669"/>
    <property type="project" value="TreeGrafter"/>
</dbReference>
<dbReference type="SMART" id="SM00466">
    <property type="entry name" value="SRA"/>
    <property type="match status" value="1"/>
</dbReference>
<evidence type="ECO:0000256" key="1">
    <source>
        <dbReference type="ARBA" id="ARBA00004584"/>
    </source>
</evidence>
<dbReference type="SUPFAM" id="SSF88697">
    <property type="entry name" value="PUA domain-like"/>
    <property type="match status" value="1"/>
</dbReference>
<dbReference type="Pfam" id="PF02182">
    <property type="entry name" value="SAD_SRA"/>
    <property type="match status" value="1"/>
</dbReference>
<feature type="region of interest" description="Disordered" evidence="4">
    <location>
        <begin position="1"/>
        <end position="58"/>
    </location>
</feature>
<feature type="compositionally biased region" description="Basic residues" evidence="4">
    <location>
        <begin position="31"/>
        <end position="48"/>
    </location>
</feature>
<dbReference type="GO" id="GO:0005634">
    <property type="term" value="C:nucleus"/>
    <property type="evidence" value="ECO:0007669"/>
    <property type="project" value="UniProtKB-SubCell"/>
</dbReference>
<dbReference type="Proteomes" id="UP000029120">
    <property type="component" value="Unassembled WGS sequence"/>
</dbReference>
<protein>
    <recommendedName>
        <fullName evidence="5">YDG domain-containing protein</fullName>
    </recommendedName>
</protein>
<name>A0A087FXX5_ARAAL</name>
<evidence type="ECO:0000313" key="6">
    <source>
        <dbReference type="EMBL" id="KFK22477.1"/>
    </source>
</evidence>
<dbReference type="InterPro" id="IPR015947">
    <property type="entry name" value="PUA-like_sf"/>
</dbReference>
<evidence type="ECO:0000313" key="7">
    <source>
        <dbReference type="Proteomes" id="UP000029120"/>
    </source>
</evidence>
<dbReference type="OrthoDB" id="1113890at2759"/>
<feature type="non-terminal residue" evidence="6">
    <location>
        <position position="356"/>
    </location>
</feature>
<sequence length="356" mass="39485">MVNPEAIVPYVGSNNNSSDAHDDDPITTLTKPKRRPGRPKGSPSKKKPKIPDPKMKLVKSCPNFDSGITEEEKQNGNKELVDSVLIRFDALRRRFKQLEDVPAPVTSAQSNCTQLEVRTNWQKRSGPVPGVEVGDIFYNRVEMCLVGLHIQFVSGIDYFGKKDAGKEGCVATSVVTSGYYDDSTSDVDSLVYTGQGGKSKDDAPCDQKLEKGNLALQASHEKGTDVRVIRGLEDPRDSTKKIFIYDGLYKVEAFTERENAKGSVEFKFYLARKHGQPSGYAIWKEVERLKTHGLDNPRKGLVLPDICLGCENLPVPVVNEVDEEDKSSPPAYFEYQKSSLDSFTDRPLITCSNCIA</sequence>
<gene>
    <name evidence="6" type="ORF">AALP_AAs51045U000100</name>
</gene>
<comment type="subcellular location">
    <subcellularLocation>
        <location evidence="1">Chromosome</location>
        <location evidence="1">Centromere</location>
    </subcellularLocation>
    <subcellularLocation>
        <location evidence="3">Nucleus</location>
    </subcellularLocation>
</comment>
<dbReference type="AlphaFoldDB" id="A0A087FXX5"/>
<dbReference type="GO" id="GO:0000775">
    <property type="term" value="C:chromosome, centromeric region"/>
    <property type="evidence" value="ECO:0007669"/>
    <property type="project" value="UniProtKB-SubCell"/>
</dbReference>
<keyword evidence="2 3" id="KW-0539">Nucleus</keyword>
<evidence type="ECO:0000256" key="3">
    <source>
        <dbReference type="PROSITE-ProRule" id="PRU00358"/>
    </source>
</evidence>
<dbReference type="eggNOG" id="KOG1082">
    <property type="taxonomic scope" value="Eukaryota"/>
</dbReference>
<evidence type="ECO:0000259" key="5">
    <source>
        <dbReference type="PROSITE" id="PS51015"/>
    </source>
</evidence>
<dbReference type="PANTHER" id="PTHR45660:SF18">
    <property type="entry name" value="HISTONE-LYSINE N-METHYLTRANSFERASE, H3 LYSINE-9 SPECIFIC SUVH7-RELATED"/>
    <property type="match status" value="1"/>
</dbReference>
<dbReference type="Gene3D" id="2.30.280.10">
    <property type="entry name" value="SRA-YDG"/>
    <property type="match status" value="1"/>
</dbReference>